<evidence type="ECO:0000256" key="4">
    <source>
        <dbReference type="ARBA" id="ARBA00022771"/>
    </source>
</evidence>
<dbReference type="InterPro" id="IPR001623">
    <property type="entry name" value="DnaJ_domain"/>
</dbReference>
<dbReference type="InterPro" id="IPR002939">
    <property type="entry name" value="DnaJ_C"/>
</dbReference>
<evidence type="ECO:0000313" key="8">
    <source>
        <dbReference type="EMBL" id="OLU46653.1"/>
    </source>
</evidence>
<dbReference type="GO" id="GO:0005737">
    <property type="term" value="C:cytoplasm"/>
    <property type="evidence" value="ECO:0007669"/>
    <property type="project" value="TreeGrafter"/>
</dbReference>
<keyword evidence="9" id="KW-1185">Reference proteome</keyword>
<proteinExistence type="predicted"/>
<keyword evidence="4" id="KW-0863">Zinc-finger</keyword>
<dbReference type="CDD" id="cd10747">
    <property type="entry name" value="DnaJ_C"/>
    <property type="match status" value="1"/>
</dbReference>
<keyword evidence="2" id="KW-0479">Metal-binding</keyword>
<evidence type="ECO:0000313" key="9">
    <source>
        <dbReference type="Proteomes" id="UP000186705"/>
    </source>
</evidence>
<dbReference type="SUPFAM" id="SSF46565">
    <property type="entry name" value="Chaperone J-domain"/>
    <property type="match status" value="1"/>
</dbReference>
<dbReference type="Gene3D" id="2.60.260.20">
    <property type="entry name" value="Urease metallochaperone UreE, N-terminal domain"/>
    <property type="match status" value="2"/>
</dbReference>
<evidence type="ECO:0000259" key="7">
    <source>
        <dbReference type="PROSITE" id="PS50076"/>
    </source>
</evidence>
<keyword evidence="1" id="KW-0235">DNA replication</keyword>
<accession>A0A1U7NMY9</accession>
<evidence type="ECO:0000256" key="5">
    <source>
        <dbReference type="ARBA" id="ARBA00022833"/>
    </source>
</evidence>
<feature type="domain" description="J" evidence="7">
    <location>
        <begin position="4"/>
        <end position="68"/>
    </location>
</feature>
<dbReference type="STRING" id="1862672.BO225_05665"/>
<dbReference type="SUPFAM" id="SSF49493">
    <property type="entry name" value="HSP40/DnaJ peptide-binding domain"/>
    <property type="match status" value="2"/>
</dbReference>
<dbReference type="InterPro" id="IPR008971">
    <property type="entry name" value="HSP40/DnaJ_pept-bd"/>
</dbReference>
<dbReference type="FunFam" id="2.60.260.20:FF:000005">
    <property type="entry name" value="Chaperone protein dnaJ 1, mitochondrial"/>
    <property type="match status" value="1"/>
</dbReference>
<organism evidence="8 9">
    <name type="scientific">Dubosiella newyorkensis</name>
    <dbReference type="NCBI Taxonomy" id="1862672"/>
    <lineage>
        <taxon>Bacteria</taxon>
        <taxon>Bacillati</taxon>
        <taxon>Bacillota</taxon>
        <taxon>Erysipelotrichia</taxon>
        <taxon>Erysipelotrichales</taxon>
        <taxon>Erysipelotrichaceae</taxon>
        <taxon>Dubosiella</taxon>
    </lineage>
</organism>
<dbReference type="RefSeq" id="WP_076341302.1">
    <property type="nucleotide sequence ID" value="NZ_CAJTMI010000020.1"/>
</dbReference>
<dbReference type="GO" id="GO:0042026">
    <property type="term" value="P:protein refolding"/>
    <property type="evidence" value="ECO:0007669"/>
    <property type="project" value="TreeGrafter"/>
</dbReference>
<name>A0A1U7NMY9_9FIRM</name>
<dbReference type="InterPro" id="IPR036869">
    <property type="entry name" value="J_dom_sf"/>
</dbReference>
<gene>
    <name evidence="8" type="ORF">BO225_05665</name>
</gene>
<evidence type="ECO:0000256" key="1">
    <source>
        <dbReference type="ARBA" id="ARBA00022705"/>
    </source>
</evidence>
<reference evidence="8 9" key="1">
    <citation type="submission" date="2016-11" db="EMBL/GenBank/DDBJ databases">
        <title>Description of two novel members of the family Erysipelotrichaceae: Ileibacterium lipovorans gen. nov., sp. nov. and Dubosiella newyorkensis, gen. nov., sp. nov.</title>
        <authorList>
            <person name="Cox L.M."/>
            <person name="Sohn J."/>
            <person name="Tyrrell K.L."/>
            <person name="Citron D.M."/>
            <person name="Lawson P.A."/>
            <person name="Patel N.B."/>
            <person name="Iizumi T."/>
            <person name="Perez-Perez G.I."/>
            <person name="Goldstein E.J."/>
            <person name="Blaser M.J."/>
        </authorList>
    </citation>
    <scope>NUCLEOTIDE SEQUENCE [LARGE SCALE GENOMIC DNA]</scope>
    <source>
        <strain evidence="8 9">NYU-BL-A4</strain>
    </source>
</reference>
<dbReference type="Gene3D" id="1.10.287.110">
    <property type="entry name" value="DnaJ domain"/>
    <property type="match status" value="1"/>
</dbReference>
<dbReference type="PRINTS" id="PR00625">
    <property type="entry name" value="JDOMAIN"/>
</dbReference>
<dbReference type="GO" id="GO:0051082">
    <property type="term" value="F:unfolded protein binding"/>
    <property type="evidence" value="ECO:0007669"/>
    <property type="project" value="InterPro"/>
</dbReference>
<dbReference type="OrthoDB" id="9779889at2"/>
<dbReference type="CDD" id="cd06257">
    <property type="entry name" value="DnaJ"/>
    <property type="match status" value="1"/>
</dbReference>
<dbReference type="GO" id="GO:0008270">
    <property type="term" value="F:zinc ion binding"/>
    <property type="evidence" value="ECO:0007669"/>
    <property type="project" value="UniProtKB-KW"/>
</dbReference>
<dbReference type="EMBL" id="MPKA01000062">
    <property type="protein sequence ID" value="OLU46653.1"/>
    <property type="molecule type" value="Genomic_DNA"/>
</dbReference>
<keyword evidence="3" id="KW-0677">Repeat</keyword>
<evidence type="ECO:0000256" key="2">
    <source>
        <dbReference type="ARBA" id="ARBA00022723"/>
    </source>
</evidence>
<dbReference type="Pfam" id="PF01556">
    <property type="entry name" value="DnaJ_C"/>
    <property type="match status" value="1"/>
</dbReference>
<dbReference type="PANTHER" id="PTHR43096:SF52">
    <property type="entry name" value="DNAJ HOMOLOG 1, MITOCHONDRIAL-RELATED"/>
    <property type="match status" value="1"/>
</dbReference>
<evidence type="ECO:0000256" key="6">
    <source>
        <dbReference type="ARBA" id="ARBA00023186"/>
    </source>
</evidence>
<dbReference type="Pfam" id="PF00226">
    <property type="entry name" value="DnaJ"/>
    <property type="match status" value="1"/>
</dbReference>
<dbReference type="GeneID" id="78275432"/>
<dbReference type="SMART" id="SM00271">
    <property type="entry name" value="DnaJ"/>
    <property type="match status" value="1"/>
</dbReference>
<dbReference type="AlphaFoldDB" id="A0A1U7NMY9"/>
<keyword evidence="5" id="KW-0862">Zinc</keyword>
<dbReference type="Proteomes" id="UP000186705">
    <property type="component" value="Unassembled WGS sequence"/>
</dbReference>
<dbReference type="PROSITE" id="PS50076">
    <property type="entry name" value="DNAJ_2"/>
    <property type="match status" value="1"/>
</dbReference>
<sequence>MAQGLYEILGVPQSADVKEIKTAYKKLAKKYHPDLNPGVDTSEKMKEINKAYEILTDEKKRRLYDEYGEKAIEADFNEDILNSYKYSWSNQGGQGPFGPGNGWPFGFDDDFLNNMFGGAGQGRGASFHDYYQPQPSKGEDYNAEISIDFMKAVKGGPETVSFIISDGSGQHPVTYEVQIPQGIKEGQKIRLAGKGGPGYNGGPNGDLFLKVNIRPDATFKREGNDIYVDVTIDFVEAILGGQATVPTLDGNVTLKIPAGTQPDQKFRLRGKGIQTKNGTGDEFARIKVRIPKELSDEQKELIEKFKETQSKQDQE</sequence>
<evidence type="ECO:0000256" key="3">
    <source>
        <dbReference type="ARBA" id="ARBA00022737"/>
    </source>
</evidence>
<dbReference type="GO" id="GO:0006260">
    <property type="term" value="P:DNA replication"/>
    <property type="evidence" value="ECO:0007669"/>
    <property type="project" value="UniProtKB-KW"/>
</dbReference>
<keyword evidence="6" id="KW-0143">Chaperone</keyword>
<protein>
    <recommendedName>
        <fullName evidence="7">J domain-containing protein</fullName>
    </recommendedName>
</protein>
<dbReference type="PANTHER" id="PTHR43096">
    <property type="entry name" value="DNAJ HOMOLOG 1, MITOCHONDRIAL-RELATED"/>
    <property type="match status" value="1"/>
</dbReference>
<comment type="caution">
    <text evidence="8">The sequence shown here is derived from an EMBL/GenBank/DDBJ whole genome shotgun (WGS) entry which is preliminary data.</text>
</comment>